<sequence>MSFISKSLILTTFLAPKNWHVVTVDQDVRVFSSWLDTKAWIQCVPDPAYTTRPTYAQAMAEYHKQYEAEQVEIILLLGLKW</sequence>
<accession>A0A2H3CMX1</accession>
<dbReference type="EMBL" id="KZ293761">
    <property type="protein sequence ID" value="PBK79758.1"/>
    <property type="molecule type" value="Genomic_DNA"/>
</dbReference>
<gene>
    <name evidence="1" type="ORF">ARMGADRAFT_1092819</name>
</gene>
<dbReference type="Proteomes" id="UP000217790">
    <property type="component" value="Unassembled WGS sequence"/>
</dbReference>
<organism evidence="1 2">
    <name type="scientific">Armillaria gallica</name>
    <name type="common">Bulbous honey fungus</name>
    <name type="synonym">Armillaria bulbosa</name>
    <dbReference type="NCBI Taxonomy" id="47427"/>
    <lineage>
        <taxon>Eukaryota</taxon>
        <taxon>Fungi</taxon>
        <taxon>Dikarya</taxon>
        <taxon>Basidiomycota</taxon>
        <taxon>Agaricomycotina</taxon>
        <taxon>Agaricomycetes</taxon>
        <taxon>Agaricomycetidae</taxon>
        <taxon>Agaricales</taxon>
        <taxon>Marasmiineae</taxon>
        <taxon>Physalacriaceae</taxon>
        <taxon>Armillaria</taxon>
    </lineage>
</organism>
<reference evidence="2" key="1">
    <citation type="journal article" date="2017" name="Nat. Ecol. Evol.">
        <title>Genome expansion and lineage-specific genetic innovations in the forest pathogenic fungi Armillaria.</title>
        <authorList>
            <person name="Sipos G."/>
            <person name="Prasanna A.N."/>
            <person name="Walter M.C."/>
            <person name="O'Connor E."/>
            <person name="Balint B."/>
            <person name="Krizsan K."/>
            <person name="Kiss B."/>
            <person name="Hess J."/>
            <person name="Varga T."/>
            <person name="Slot J."/>
            <person name="Riley R."/>
            <person name="Boka B."/>
            <person name="Rigling D."/>
            <person name="Barry K."/>
            <person name="Lee J."/>
            <person name="Mihaltcheva S."/>
            <person name="LaButti K."/>
            <person name="Lipzen A."/>
            <person name="Waldron R."/>
            <person name="Moloney N.M."/>
            <person name="Sperisen C."/>
            <person name="Kredics L."/>
            <person name="Vagvoelgyi C."/>
            <person name="Patrignani A."/>
            <person name="Fitzpatrick D."/>
            <person name="Nagy I."/>
            <person name="Doyle S."/>
            <person name="Anderson J.B."/>
            <person name="Grigoriev I.V."/>
            <person name="Gueldener U."/>
            <person name="Muensterkoetter M."/>
            <person name="Nagy L.G."/>
        </authorList>
    </citation>
    <scope>NUCLEOTIDE SEQUENCE [LARGE SCALE GENOMIC DNA]</scope>
    <source>
        <strain evidence="2">Ar21-2</strain>
    </source>
</reference>
<dbReference type="OrthoDB" id="3102701at2759"/>
<dbReference type="InParanoid" id="A0A2H3CMX1"/>
<name>A0A2H3CMX1_ARMGA</name>
<keyword evidence="2" id="KW-1185">Reference proteome</keyword>
<dbReference type="AlphaFoldDB" id="A0A2H3CMX1"/>
<evidence type="ECO:0000313" key="1">
    <source>
        <dbReference type="EMBL" id="PBK79758.1"/>
    </source>
</evidence>
<proteinExistence type="predicted"/>
<evidence type="ECO:0000313" key="2">
    <source>
        <dbReference type="Proteomes" id="UP000217790"/>
    </source>
</evidence>
<protein>
    <submittedName>
        <fullName evidence="1">Uncharacterized protein</fullName>
    </submittedName>
</protein>